<dbReference type="Proteomes" id="UP000594903">
    <property type="component" value="Chromosome"/>
</dbReference>
<evidence type="ECO:0000313" key="4">
    <source>
        <dbReference type="Proteomes" id="UP000594903"/>
    </source>
</evidence>
<accession>A0A378XC04</accession>
<dbReference type="EMBL" id="CP065725">
    <property type="protein sequence ID" value="QPT40437.1"/>
    <property type="molecule type" value="Genomic_DNA"/>
</dbReference>
<evidence type="ECO:0000313" key="2">
    <source>
        <dbReference type="EMBL" id="SUA51117.1"/>
    </source>
</evidence>
<proteinExistence type="predicted"/>
<reference evidence="1 4" key="2">
    <citation type="submission" date="2020-12" db="EMBL/GenBank/DDBJ databases">
        <title>FDA dAtabase for Regulatory Grade micrObial Sequences (FDA-ARGOS): Supporting development and validation of Infectious Disease Dx tests.</title>
        <authorList>
            <person name="Sproer C."/>
            <person name="Gronow S."/>
            <person name="Severitt S."/>
            <person name="Schroder I."/>
            <person name="Tallon L."/>
            <person name="Sadzewicz L."/>
            <person name="Zhao X."/>
            <person name="Boylan J."/>
            <person name="Ott S."/>
            <person name="Bowen H."/>
            <person name="Vavikolanu K."/>
            <person name="Mehta A."/>
            <person name="Aluvathingal J."/>
            <person name="Nadendla S."/>
            <person name="Lowell S."/>
            <person name="Myers T."/>
            <person name="Yan Y."/>
            <person name="Sichtig H."/>
        </authorList>
    </citation>
    <scope>NUCLEOTIDE SEQUENCE [LARGE SCALE GENOMIC DNA]</scope>
    <source>
        <strain evidence="1 4">FDAARGOS_872</strain>
    </source>
</reference>
<evidence type="ECO:0000313" key="1">
    <source>
        <dbReference type="EMBL" id="QPT40437.1"/>
    </source>
</evidence>
<name>A0A378XC04_9BURK</name>
<dbReference type="Proteomes" id="UP000254603">
    <property type="component" value="Unassembled WGS sequence"/>
</dbReference>
<dbReference type="STRING" id="1122619.GCA_000373745_02363"/>
<dbReference type="EMBL" id="UGSB01000001">
    <property type="protein sequence ID" value="SUA51117.1"/>
    <property type="molecule type" value="Genomic_DNA"/>
</dbReference>
<dbReference type="AlphaFoldDB" id="A0A378XC04"/>
<protein>
    <submittedName>
        <fullName evidence="2">Uncharacterized protein</fullName>
    </submittedName>
</protein>
<sequence length="53" mass="6229">MKLAKRPITNNFNTMINPNIDNLIKLLAKSYAEQWIEDKKLKDKKNVKSLSLR</sequence>
<keyword evidence="4" id="KW-1185">Reference proteome</keyword>
<reference evidence="2 3" key="1">
    <citation type="submission" date="2018-06" db="EMBL/GenBank/DDBJ databases">
        <authorList>
            <consortium name="Pathogen Informatics"/>
            <person name="Doyle S."/>
        </authorList>
    </citation>
    <scope>NUCLEOTIDE SEQUENCE [LARGE SCALE GENOMIC DNA]</scope>
    <source>
        <strain evidence="2 3">NCTC11997</strain>
    </source>
</reference>
<organism evidence="2 3">
    <name type="scientific">Oligella ureolytica</name>
    <dbReference type="NCBI Taxonomy" id="90244"/>
    <lineage>
        <taxon>Bacteria</taxon>
        <taxon>Pseudomonadati</taxon>
        <taxon>Pseudomonadota</taxon>
        <taxon>Betaproteobacteria</taxon>
        <taxon>Burkholderiales</taxon>
        <taxon>Alcaligenaceae</taxon>
        <taxon>Oligella</taxon>
    </lineage>
</organism>
<gene>
    <name evidence="1" type="ORF">I6G29_02135</name>
    <name evidence="2" type="ORF">NCTC11997_00477</name>
</gene>
<dbReference type="RefSeq" id="WP_018575548.1">
    <property type="nucleotide sequence ID" value="NZ_CP065725.1"/>
</dbReference>
<evidence type="ECO:0000313" key="3">
    <source>
        <dbReference type="Proteomes" id="UP000254603"/>
    </source>
</evidence>